<dbReference type="SUPFAM" id="SSF46785">
    <property type="entry name" value="Winged helix' DNA-binding domain"/>
    <property type="match status" value="1"/>
</dbReference>
<dbReference type="Gene3D" id="3.40.50.150">
    <property type="entry name" value="Vaccinia Virus protein VP39"/>
    <property type="match status" value="1"/>
</dbReference>
<dbReference type="EMBL" id="OW150024">
    <property type="protein sequence ID" value="CAH2030024.1"/>
    <property type="molecule type" value="Genomic_DNA"/>
</dbReference>
<gene>
    <name evidence="2" type="ORF">GEAMG1_0202</name>
</gene>
<dbReference type="PROSITE" id="PS50987">
    <property type="entry name" value="HTH_ARSR_2"/>
    <property type="match status" value="1"/>
</dbReference>
<evidence type="ECO:0000259" key="1">
    <source>
        <dbReference type="PROSITE" id="PS50987"/>
    </source>
</evidence>
<keyword evidence="2" id="KW-0489">Methyltransferase</keyword>
<dbReference type="Proteomes" id="UP001295463">
    <property type="component" value="Chromosome"/>
</dbReference>
<dbReference type="InterPro" id="IPR013216">
    <property type="entry name" value="Methyltransf_11"/>
</dbReference>
<dbReference type="InterPro" id="IPR011991">
    <property type="entry name" value="ArsR-like_HTH"/>
</dbReference>
<sequence>MTLDTFKALADPCRLRLVAILLHGEFTVQELTRILGMGQSRISRHLKILSEAGILGVKRQGTWSYYRVGDDNRFFAAIRPVLEQELATLPDQGRDLAAVAAVLEERRQRSREFFDRHARQWDDLARTLLPVPEYRRHLLTLVPEGGTLVEIGVGTGGLLAELAVRADRVIGVDHSPAMLAEARQRLTDNGITGIDLRLGEMTHLPLPDGSAGSVLLNMVLHHAADPPAVLAEIRRVLQPGGLLLIADLARHEREAAREQLADQWLGFDETELTGWLRGAGFTMCGGERIEGTAGEESVVLVVGCTNHTKTTTKTSHRKGA</sequence>
<dbReference type="SUPFAM" id="SSF53335">
    <property type="entry name" value="S-adenosyl-L-methionine-dependent methyltransferases"/>
    <property type="match status" value="1"/>
</dbReference>
<protein>
    <submittedName>
        <fullName evidence="2">Transcriptional regulator, ArsR family / Methyltransferase fusion</fullName>
    </submittedName>
</protein>
<evidence type="ECO:0000313" key="3">
    <source>
        <dbReference type="Proteomes" id="UP001295463"/>
    </source>
</evidence>
<keyword evidence="2" id="KW-0808">Transferase</keyword>
<dbReference type="Gene3D" id="1.10.10.10">
    <property type="entry name" value="Winged helix-like DNA-binding domain superfamily/Winged helix DNA-binding domain"/>
    <property type="match status" value="1"/>
</dbReference>
<proteinExistence type="predicted"/>
<dbReference type="GO" id="GO:0032259">
    <property type="term" value="P:methylation"/>
    <property type="evidence" value="ECO:0007669"/>
    <property type="project" value="UniProtKB-KW"/>
</dbReference>
<evidence type="ECO:0000313" key="2">
    <source>
        <dbReference type="EMBL" id="CAH2030024.1"/>
    </source>
</evidence>
<name>A0ABM9D453_9BACT</name>
<dbReference type="PRINTS" id="PR00778">
    <property type="entry name" value="HTHARSR"/>
</dbReference>
<dbReference type="InterPro" id="IPR036388">
    <property type="entry name" value="WH-like_DNA-bd_sf"/>
</dbReference>
<dbReference type="CDD" id="cd00090">
    <property type="entry name" value="HTH_ARSR"/>
    <property type="match status" value="1"/>
</dbReference>
<keyword evidence="3" id="KW-1185">Reference proteome</keyword>
<dbReference type="PANTHER" id="PTHR43861:SF1">
    <property type="entry name" value="TRANS-ACONITATE 2-METHYLTRANSFERASE"/>
    <property type="match status" value="1"/>
</dbReference>
<reference evidence="2 3" key="1">
    <citation type="submission" date="2022-03" db="EMBL/GenBank/DDBJ databases">
        <authorList>
            <person name="Koch H."/>
        </authorList>
    </citation>
    <scope>NUCLEOTIDE SEQUENCE [LARGE SCALE GENOMIC DNA]</scope>
    <source>
        <strain evidence="2 3">G1</strain>
    </source>
</reference>
<dbReference type="RefSeq" id="WP_305730997.1">
    <property type="nucleotide sequence ID" value="NZ_OW150024.1"/>
</dbReference>
<dbReference type="InterPro" id="IPR029063">
    <property type="entry name" value="SAM-dependent_MTases_sf"/>
</dbReference>
<dbReference type="SMART" id="SM00418">
    <property type="entry name" value="HTH_ARSR"/>
    <property type="match status" value="1"/>
</dbReference>
<dbReference type="NCBIfam" id="NF033788">
    <property type="entry name" value="HTH_metalloreg"/>
    <property type="match status" value="1"/>
</dbReference>
<dbReference type="GO" id="GO:0008168">
    <property type="term" value="F:methyltransferase activity"/>
    <property type="evidence" value="ECO:0007669"/>
    <property type="project" value="UniProtKB-KW"/>
</dbReference>
<feature type="domain" description="HTH arsR-type" evidence="1">
    <location>
        <begin position="1"/>
        <end position="93"/>
    </location>
</feature>
<dbReference type="Pfam" id="PF08241">
    <property type="entry name" value="Methyltransf_11"/>
    <property type="match status" value="1"/>
</dbReference>
<dbReference type="Pfam" id="PF01022">
    <property type="entry name" value="HTH_5"/>
    <property type="match status" value="1"/>
</dbReference>
<dbReference type="InterPro" id="IPR036390">
    <property type="entry name" value="WH_DNA-bd_sf"/>
</dbReference>
<dbReference type="CDD" id="cd02440">
    <property type="entry name" value="AdoMet_MTases"/>
    <property type="match status" value="1"/>
</dbReference>
<organism evidence="2 3">
    <name type="scientific">Trichlorobacter ammonificans</name>
    <dbReference type="NCBI Taxonomy" id="2916410"/>
    <lineage>
        <taxon>Bacteria</taxon>
        <taxon>Pseudomonadati</taxon>
        <taxon>Thermodesulfobacteriota</taxon>
        <taxon>Desulfuromonadia</taxon>
        <taxon>Geobacterales</taxon>
        <taxon>Geobacteraceae</taxon>
        <taxon>Trichlorobacter</taxon>
    </lineage>
</organism>
<accession>A0ABM9D453</accession>
<dbReference type="PANTHER" id="PTHR43861">
    <property type="entry name" value="TRANS-ACONITATE 2-METHYLTRANSFERASE-RELATED"/>
    <property type="match status" value="1"/>
</dbReference>
<dbReference type="InterPro" id="IPR001845">
    <property type="entry name" value="HTH_ArsR_DNA-bd_dom"/>
</dbReference>